<keyword evidence="5" id="KW-1185">Reference proteome</keyword>
<evidence type="ECO:0000256" key="1">
    <source>
        <dbReference type="SAM" id="MobiDB-lite"/>
    </source>
</evidence>
<dbReference type="Proteomes" id="UP001378956">
    <property type="component" value="Unassembled WGS sequence"/>
</dbReference>
<evidence type="ECO:0000256" key="2">
    <source>
        <dbReference type="SAM" id="Phobius"/>
    </source>
</evidence>
<feature type="region of interest" description="Disordered" evidence="1">
    <location>
        <begin position="380"/>
        <end position="418"/>
    </location>
</feature>
<organism evidence="4 5">
    <name type="scientific">Pedobacter panaciterrae</name>
    <dbReference type="NCBI Taxonomy" id="363849"/>
    <lineage>
        <taxon>Bacteria</taxon>
        <taxon>Pseudomonadati</taxon>
        <taxon>Bacteroidota</taxon>
        <taxon>Sphingobacteriia</taxon>
        <taxon>Sphingobacteriales</taxon>
        <taxon>Sphingobacteriaceae</taxon>
        <taxon>Pedobacter</taxon>
    </lineage>
</organism>
<feature type="transmembrane region" description="Helical" evidence="2">
    <location>
        <begin position="262"/>
        <end position="282"/>
    </location>
</feature>
<dbReference type="PANTHER" id="PTHR34978">
    <property type="entry name" value="POSSIBLE SENSOR-TRANSDUCER PROTEIN BLAR"/>
    <property type="match status" value="1"/>
</dbReference>
<feature type="transmembrane region" description="Helical" evidence="2">
    <location>
        <begin position="89"/>
        <end position="113"/>
    </location>
</feature>
<dbReference type="RefSeq" id="WP_337716488.1">
    <property type="nucleotide sequence ID" value="NZ_JBBEUB010000003.1"/>
</dbReference>
<gene>
    <name evidence="4" type="ORF">WAE58_11385</name>
</gene>
<dbReference type="InterPro" id="IPR008756">
    <property type="entry name" value="Peptidase_M56"/>
</dbReference>
<keyword evidence="2" id="KW-0472">Membrane</keyword>
<keyword evidence="2" id="KW-0812">Transmembrane</keyword>
<dbReference type="CDD" id="cd07341">
    <property type="entry name" value="M56_BlaR1_MecR1_like"/>
    <property type="match status" value="1"/>
</dbReference>
<feature type="compositionally biased region" description="Pro residues" evidence="1">
    <location>
        <begin position="380"/>
        <end position="394"/>
    </location>
</feature>
<keyword evidence="2" id="KW-1133">Transmembrane helix</keyword>
<protein>
    <submittedName>
        <fullName evidence="4">M56 family metallopeptidase</fullName>
    </submittedName>
</protein>
<accession>A0ABU8NPB5</accession>
<dbReference type="InterPro" id="IPR052173">
    <property type="entry name" value="Beta-lactam_resp_regulator"/>
</dbReference>
<dbReference type="Pfam" id="PF05569">
    <property type="entry name" value="Peptidase_M56"/>
    <property type="match status" value="1"/>
</dbReference>
<feature type="compositionally biased region" description="Basic and acidic residues" evidence="1">
    <location>
        <begin position="395"/>
        <end position="409"/>
    </location>
</feature>
<proteinExistence type="predicted"/>
<feature type="domain" description="Peptidase M56" evidence="3">
    <location>
        <begin position="152"/>
        <end position="251"/>
    </location>
</feature>
<comment type="caution">
    <text evidence="4">The sequence shown here is derived from an EMBL/GenBank/DDBJ whole genome shotgun (WGS) entry which is preliminary data.</text>
</comment>
<dbReference type="EMBL" id="JBBEUB010000003">
    <property type="protein sequence ID" value="MEJ2903033.1"/>
    <property type="molecule type" value="Genomic_DNA"/>
</dbReference>
<name>A0ABU8NPB5_9SPHI</name>
<feature type="transmembrane region" description="Helical" evidence="2">
    <location>
        <begin position="37"/>
        <end position="56"/>
    </location>
</feature>
<reference evidence="4 5" key="1">
    <citation type="submission" date="2024-03" db="EMBL/GenBank/DDBJ databases">
        <title>Sequence of Lycoming College Course Isolates.</title>
        <authorList>
            <person name="Plotts O."/>
            <person name="Newman J."/>
        </authorList>
    </citation>
    <scope>NUCLEOTIDE SEQUENCE [LARGE SCALE GENOMIC DNA]</scope>
    <source>
        <strain evidence="4 5">CJB-3</strain>
    </source>
</reference>
<evidence type="ECO:0000259" key="3">
    <source>
        <dbReference type="Pfam" id="PF05569"/>
    </source>
</evidence>
<sequence length="485" mass="54967">MMNWLYYLLEANLYLAAFYGFYRLLLHKETFYSLNRYYLIITSIIAFIIPLLQVGYLNNLLNNQKEVTILSVQLTPVIEKSNAFTISNLLIYCYLFIALFFAIKMAMSIYKIILLSINAKKQKSGKITYVELGESHAAFSFFNLLFLNPSVQEKNTILKHEMVHIKQKHSLDIIFFEIIQIVSWFNPITYFIKKEIKLLHEYIADDITTHKDIQKHQYAMFLIQNSFGIAPNQLTNQIFNQSILKRRINMLNKKKSTGRARLKLLFALPIAGGMLCASTMAFTKDYAVIDLYPEKYESDQSVKQETPKKKAAEIIEVKTKPGAKSKTTKESQITKVRIAPPPPPVVKQVKFPPPIVKPDEVRAPKKAGSVKKIKFPPPIVVPDKPVPPPPPPVEPVKEEGKSITIKENDGITSSTKNGEPAKSIILAYKIHVAEGKPATSPTKNEEQAKSLSTTYRLLTKDKLETKEGTKTTLEGTVNVKEKSGN</sequence>
<feature type="transmembrane region" description="Helical" evidence="2">
    <location>
        <begin position="6"/>
        <end position="25"/>
    </location>
</feature>
<dbReference type="PANTHER" id="PTHR34978:SF3">
    <property type="entry name" value="SLR0241 PROTEIN"/>
    <property type="match status" value="1"/>
</dbReference>
<evidence type="ECO:0000313" key="4">
    <source>
        <dbReference type="EMBL" id="MEJ2903033.1"/>
    </source>
</evidence>
<evidence type="ECO:0000313" key="5">
    <source>
        <dbReference type="Proteomes" id="UP001378956"/>
    </source>
</evidence>